<accession>A0ABD0JKQ7</accession>
<dbReference type="EMBL" id="JACVVK020000404">
    <property type="protein sequence ID" value="KAK7475512.1"/>
    <property type="molecule type" value="Genomic_DNA"/>
</dbReference>
<gene>
    <name evidence="1" type="ORF">BaRGS_00033268</name>
</gene>
<evidence type="ECO:0000313" key="1">
    <source>
        <dbReference type="EMBL" id="KAK7475512.1"/>
    </source>
</evidence>
<keyword evidence="2" id="KW-1185">Reference proteome</keyword>
<evidence type="ECO:0000313" key="2">
    <source>
        <dbReference type="Proteomes" id="UP001519460"/>
    </source>
</evidence>
<reference evidence="1 2" key="1">
    <citation type="journal article" date="2023" name="Sci. Data">
        <title>Genome assembly of the Korean intertidal mud-creeper Batillaria attramentaria.</title>
        <authorList>
            <person name="Patra A.K."/>
            <person name="Ho P.T."/>
            <person name="Jun S."/>
            <person name="Lee S.J."/>
            <person name="Kim Y."/>
            <person name="Won Y.J."/>
        </authorList>
    </citation>
    <scope>NUCLEOTIDE SEQUENCE [LARGE SCALE GENOMIC DNA]</scope>
    <source>
        <strain evidence="1">Wonlab-2016</strain>
    </source>
</reference>
<name>A0ABD0JKQ7_9CAEN</name>
<comment type="caution">
    <text evidence="1">The sequence shown here is derived from an EMBL/GenBank/DDBJ whole genome shotgun (WGS) entry which is preliminary data.</text>
</comment>
<proteinExistence type="predicted"/>
<protein>
    <submittedName>
        <fullName evidence="1">Uncharacterized protein</fullName>
    </submittedName>
</protein>
<dbReference type="Proteomes" id="UP001519460">
    <property type="component" value="Unassembled WGS sequence"/>
</dbReference>
<organism evidence="1 2">
    <name type="scientific">Batillaria attramentaria</name>
    <dbReference type="NCBI Taxonomy" id="370345"/>
    <lineage>
        <taxon>Eukaryota</taxon>
        <taxon>Metazoa</taxon>
        <taxon>Spiralia</taxon>
        <taxon>Lophotrochozoa</taxon>
        <taxon>Mollusca</taxon>
        <taxon>Gastropoda</taxon>
        <taxon>Caenogastropoda</taxon>
        <taxon>Sorbeoconcha</taxon>
        <taxon>Cerithioidea</taxon>
        <taxon>Batillariidae</taxon>
        <taxon>Batillaria</taxon>
    </lineage>
</organism>
<dbReference type="AlphaFoldDB" id="A0ABD0JKQ7"/>
<sequence length="132" mass="15278">MRRSHKTRVVVFNAPSAAMWGRPAMNGRRRLQMALCGLTLFTVIAFVMAVYVFNKVSHRESFLPTWKIEYHSHFRPPAFQSNDGLEVTWYSDLNSQDSLMKVLSAPCKNPEVSIFFQYASSNTFFWVRYLSG</sequence>